<dbReference type="AlphaFoldDB" id="A0A291GLA0"/>
<dbReference type="OrthoDB" id="2579959at2"/>
<gene>
    <name evidence="1" type="ORF">CFK38_05230</name>
</gene>
<organism evidence="1 2">
    <name type="scientific">Brachybacterium vulturis</name>
    <dbReference type="NCBI Taxonomy" id="2017484"/>
    <lineage>
        <taxon>Bacteria</taxon>
        <taxon>Bacillati</taxon>
        <taxon>Actinomycetota</taxon>
        <taxon>Actinomycetes</taxon>
        <taxon>Micrococcales</taxon>
        <taxon>Dermabacteraceae</taxon>
        <taxon>Brachybacterium</taxon>
    </lineage>
</organism>
<keyword evidence="2" id="KW-1185">Reference proteome</keyword>
<accession>A0A291GLA0</accession>
<dbReference type="Proteomes" id="UP000218165">
    <property type="component" value="Chromosome"/>
</dbReference>
<name>A0A291GLA0_9MICO</name>
<dbReference type="Gene3D" id="2.160.20.80">
    <property type="entry name" value="E3 ubiquitin-protein ligase SopA"/>
    <property type="match status" value="1"/>
</dbReference>
<proteinExistence type="predicted"/>
<evidence type="ECO:0000313" key="2">
    <source>
        <dbReference type="Proteomes" id="UP000218165"/>
    </source>
</evidence>
<evidence type="ECO:0000313" key="1">
    <source>
        <dbReference type="EMBL" id="ATG51001.1"/>
    </source>
</evidence>
<dbReference type="KEGG" id="brz:CFK38_05230"/>
<dbReference type="SUPFAM" id="SSF141571">
    <property type="entry name" value="Pentapeptide repeat-like"/>
    <property type="match status" value="1"/>
</dbReference>
<sequence length="221" mass="23732">MARRSATAKKPVLSRLVLPGLEPSDVEQLQPQDSYEGLSIEGGDLSGRDLSGITLSECELVGVTAHTTLLQHARLVETRIERLNAPVLDATRSTWRDMELSGSRIGALDIYDAAIRSTRLTGSKFDWINLRSSTLEDVLFEDCTIEELDLAGVTATRVSFVNCRAGSVSLAHARLKDVDLRGLEMGSVGNLEGMAGATLDAQQVTALAPAFASHLGIRVEG</sequence>
<reference evidence="2" key="1">
    <citation type="submission" date="2017-09" db="EMBL/GenBank/DDBJ databases">
        <title>Brachybacterium sp. VM2412.</title>
        <authorList>
            <person name="Tak E.J."/>
            <person name="Bae J.-W."/>
        </authorList>
    </citation>
    <scope>NUCLEOTIDE SEQUENCE [LARGE SCALE GENOMIC DNA]</scope>
    <source>
        <strain evidence="2">VM2412</strain>
    </source>
</reference>
<evidence type="ECO:0008006" key="3">
    <source>
        <dbReference type="Google" id="ProtNLM"/>
    </source>
</evidence>
<protein>
    <recommendedName>
        <fullName evidence="3">Low-complexity protein</fullName>
    </recommendedName>
</protein>
<dbReference type="EMBL" id="CP023563">
    <property type="protein sequence ID" value="ATG51001.1"/>
    <property type="molecule type" value="Genomic_DNA"/>
</dbReference>